<gene>
    <name evidence="1" type="primary">fas2_5</name>
    <name evidence="1" type="ORF">IWW38_000692</name>
</gene>
<protein>
    <submittedName>
        <fullName evidence="1">Fatty acid synthase alpha subunit Lsd1</fullName>
        <ecNumber evidence="1">2.3.1.86</ecNumber>
    </submittedName>
</protein>
<name>A0ACC1MA17_9FUNG</name>
<evidence type="ECO:0000313" key="2">
    <source>
        <dbReference type="Proteomes" id="UP001139981"/>
    </source>
</evidence>
<keyword evidence="1" id="KW-0808">Transferase</keyword>
<accession>A0ACC1MA17</accession>
<proteinExistence type="predicted"/>
<organism evidence="1 2">
    <name type="scientific">Coemansia aciculifera</name>
    <dbReference type="NCBI Taxonomy" id="417176"/>
    <lineage>
        <taxon>Eukaryota</taxon>
        <taxon>Fungi</taxon>
        <taxon>Fungi incertae sedis</taxon>
        <taxon>Zoopagomycota</taxon>
        <taxon>Kickxellomycotina</taxon>
        <taxon>Kickxellomycetes</taxon>
        <taxon>Kickxellales</taxon>
        <taxon>Kickxellaceae</taxon>
        <taxon>Coemansia</taxon>
    </lineage>
</organism>
<comment type="caution">
    <text evidence="1">The sequence shown here is derived from an EMBL/GenBank/DDBJ whole genome shotgun (WGS) entry which is preliminary data.</text>
</comment>
<evidence type="ECO:0000313" key="1">
    <source>
        <dbReference type="EMBL" id="KAJ2900072.1"/>
    </source>
</evidence>
<dbReference type="Proteomes" id="UP001139981">
    <property type="component" value="Unassembled WGS sequence"/>
</dbReference>
<dbReference type="EC" id="2.3.1.86" evidence="1"/>
<keyword evidence="1" id="KW-0012">Acyltransferase</keyword>
<dbReference type="EMBL" id="JANBVB010000012">
    <property type="protein sequence ID" value="KAJ2900072.1"/>
    <property type="molecule type" value="Genomic_DNA"/>
</dbReference>
<keyword evidence="2" id="KW-1185">Reference proteome</keyword>
<reference evidence="1" key="1">
    <citation type="submission" date="2022-07" db="EMBL/GenBank/DDBJ databases">
        <title>Phylogenomic reconstructions and comparative analyses of Kickxellomycotina fungi.</title>
        <authorList>
            <person name="Reynolds N.K."/>
            <person name="Stajich J.E."/>
            <person name="Barry K."/>
            <person name="Grigoriev I.V."/>
            <person name="Crous P."/>
            <person name="Smith M.E."/>
        </authorList>
    </citation>
    <scope>NUCLEOTIDE SEQUENCE</scope>
    <source>
        <strain evidence="1">CBS 190363</strain>
    </source>
</reference>
<sequence>MFAPSSAEHAYLVVANTVDQFIVASELSSAAKFVSFLRNESADPDEDQSRTPFAKRKPVIAVQYTTITAPYHCSLLGSAADKAYAMAVEKQWIFHAKDMRIAVRAGDDGHDIRTEADLTRHLFSSICVLPVDWPLITRFPGVTHIVDFGPGGLSGFGSLAFKNVEGMGIPVICAGALVSRSSKPFLGAKADLYKTDMAGVTTAPNWLADFGPKLVRTACDDKLHIDTHMSRTLGAPTVMVAGMTPTTANEQFVAAINNAGYHVELAGGGMHSVSDFERKVNNFVRLVKPGQSITLNCIYVDQRQWNFQFPAMLRLRAKGVPFVGLCIGGGVPSLDSATTIIDSLHSAGIRHVSFKPSTAEAIRHVVNIAKAHADFPVVLQWTGGRAGGHHSFEDFHQPILETYAAVRACRNIALVAGSGFGDAEGSLPYLTGDWSTAFGRAPMPFDGILLGSRVMVALEAGTSLAAKELIVAAPGLSDSEWHSTFAGPSGGILTFTSEYGELNHSIATRSVVLANDLRSTILSHPREKHTALLLARKDEIVARLNSDHYRPWFGRKADGRVANLEDMTYAEVISRLVELMYVKSQQRWIHESHCRLLFDFVARSERRLGTNLPDMSIISELQNMDPSELALSFTERYPAAESQFLHSEDIQFFISICKRRGQKPVPFIPVLDIDFSVLYSKDSIWQSEDLDAVVGHDPQRVAIQQGPVAARYSTVVNEPVKDILDGVYHGHIAALLSRDYNGDASSVPVVEYVGAQPQAMMALPATVNVQVTDSARMYQLPVESDQLPELSEWLSILAGPTNSWLRALLTMPVIVEGTGYVDNYVRRVLRPRPGQVVTVSMNGCQPRSLEVVDADSGLLSVKIEHNSDGIIELNIYHPVASGMSSLCYLFVYQPLQPLTPIHFVVEGHSTRVRKMCTDAWLDNADVPTNNSDVVDVNCRLDSDGFAITKEHVRAFCQNVGNQSKHYSLEVNGKLFAPMEFLIISTTPNLMRILTSTAVANYLLKLLHLYNKYQLMDGATMLKVGDSVSSELVVSSLVNTPIGRKVSIFTTLFCRGQKVATIESAFIYRDDFVDTDKAFEHVPDQRFTIQLATEVDVTVLEAKEWFVYCEDALTRVSPGSAIEFHLDSYYRFKRESVYSSVLTNGRVFVQSASGQPVHIANVCFEGGVSTKDPVIEYLRQHETSTDSLLFGHGGHLLASLADSMVTVPGSNWEYAGVSADGNPIHVNSYIADIFGLPGPITHGLWTSASTRALVECYAADDEPERIRMYQTNFVGMVLPKDQLQTELYHVGMKDGRMLVKGVTSKVGGGPLLECSAEIEQSATAYVFTGQGSQEVGMGMELYKQSAAARTVWDRADRHMLSKYGVSLLKIVRTNPKELTVHFGGQMGEELQRSYMSLTRRSGGDTNASTPLFPDIMLDSSSYTYRSPTGLLNSTQFTQVALITFAMAAMADLRANSLVQKHASFAGHSLGEYAALSSLSSIFTLENALDVIFYRGLLMQSAVERDAQGYSQFGMVAVDPSRLCSAIDKGILALVVKCICDQSKGLLEIVNYNVRGSQYVVAGTLHQLAVLRLVVDAVVKQGAPPPTDGDWQAHIARIASHVLVETIDNRQVRGRATVPLPGIDVPFHSSHMLPGVDEFRAILQEKIQPENIDYSALHLRYIPNLTAVPFEVSREYFSLIHSITQSPVAASVLEEWSDDTSMDSSDKVARLAATLIIELLAYQFASPVQWIDTQDVLFDKFGVRRLVEIGASPILSGMAAKTLKSKTYADKRVDVLHIERDRDTIYYTQQQLEPIVEPVASALAEQIEQTVVPAEPVTPIVAEPPSSVGVGVAAAPLVDVPLQALDAVHAVVAHKTKRSLADVSPQKSIKALVGGKSTLQNEIVGDLHKEFGSKVPDKPEDLSLQDLAAAIGTLGGGLGKHTQAQLARLFSNRMPGGFSLSAARSTLQSVYGLGPQRQDALLLVALTMEPSSRLSGDAEAKAWIDSAAQAYAAKAGISYASTSVIAGGSGGQSGAPAISSAEMEKMQQKQHEHIRQQIQVLARYAGIDTREGARLAESDQLKLAQAQAKLDGISAEIGDEFIDGMQPLFDAHKARHFDSSWNWARQEAYELIQRAIASCTSGSAATSPLTVDDASIQRLCNRSSPGLVQMLAGSLSILQAANDDSLELAIQIVSQLHSACVQALTQLPVYRELSAPTAPQADIDIDGAVTYSEVLRPDEPSFAEFVEHMRQPAALGKSPFIHLRRQSKGSAWSYSADLSATYYDGLSEMCGSGLSFAGKNALVTGCGRGSIGADIVCGLLSGGAKVIATTSSYSRKTTLFYEDMYRTHGAHGSELIVVPFNQGSTGDIKQLVDYIYSDAGAAKGLGWDLDFVFPFAAVSDIGSFATNLGSHSELAQRVLLTNVLRLLGTIKDTKERLGYNTRPSLVVLPLSPNHGHFGGDGLYGECKAGLETAFNRWKSESWKNYLSIAGAAIGWTRGTGLMSGNNIAAQGIEHLGVRTFSTRDMAFMILGLTHPRICRIAHRQPIWADLDGGIKLLSDVGIIMNEARQTIQHKSGLLQTISREARLEFAGQHRRPEAIVVAPVSVEDSAPLAKPKHHFPTPRHYEQLEHLRHLQGMVNLDKVVVVTGYGEIGPHGNAETRWEMEAYGEFSLEGCIELAWIMGLIKHFNGVLKSTGAMYVGWVDAKTKEPVRDTEVKARYEEYILAHTGIRLIEPELAFGYDPNKRTLLREIQIEHDMKPFETTAEEAATFKHHGGNSVDIWENASGGSWSVKFLKGALIRVPMALQADRLVAGLVPTGWDPRRYGIPDNVVNQVDIVTCYTLVATVEALVRSGITDPYELYQYFHVSEVGNTISSGIGGINSIQGVFRGRFLDKELKNDTLQETFISTVQAWVNMLLMSSAGPVKPAVGACATAVLAIDTAIETIQSGKARVMIAGSVDDFMEESSIEFANMGATSNSVEEFARGRTPAEMSRPCTTTRNGFMEGHGAGIVTLMSASAAIEFGAPIYGIIAMSGTATDKQGQSVPAPGKGVLTSAREASSTSSSLLLNFDYRRRQMERAMAALELWKHEELSAITNGALDDTVGLSAMRFAGDIDKAYLRQQRSLQDFWGNEFWKNDSDISPLRGSLAVWGLMADDIGLASFHGTSTVANDKNESEVVNSQLRHLGRTPGHVIPVVCQKWLTGHPKSPAASFMLNGVIQSLRTGIVPGNRNADNIDKELEAYDYALYLSKSIQTSGIKAGLLKAFGFGQVGGELLVVHPDYLFATLTQEQLSQYNVKLQKRDVKASRYWQDTLVGNHSFVQVKSHPPFTTEQEKSVYLDPLARTTYDSTSGEYKF</sequence>